<feature type="binding site" evidence="12">
    <location>
        <position position="401"/>
    </location>
    <ligand>
        <name>ATP</name>
        <dbReference type="ChEBI" id="CHEBI:30616"/>
    </ligand>
</feature>
<dbReference type="FunFam" id="3.30.200.20:FF:000178">
    <property type="entry name" value="serine/threonine-protein kinase PBS1-like"/>
    <property type="match status" value="1"/>
</dbReference>
<keyword evidence="11" id="KW-0325">Glycoprotein</keyword>
<dbReference type="InterPro" id="IPR008271">
    <property type="entry name" value="Ser/Thr_kinase_AS"/>
</dbReference>
<protein>
    <submittedName>
        <fullName evidence="16">OLC1v1033772C1</fullName>
    </submittedName>
</protein>
<evidence type="ECO:0000256" key="6">
    <source>
        <dbReference type="ARBA" id="ARBA00022741"/>
    </source>
</evidence>
<evidence type="ECO:0000256" key="1">
    <source>
        <dbReference type="ARBA" id="ARBA00004479"/>
    </source>
</evidence>
<feature type="region of interest" description="Disordered" evidence="13">
    <location>
        <begin position="670"/>
        <end position="706"/>
    </location>
</feature>
<dbReference type="InterPro" id="IPR000719">
    <property type="entry name" value="Prot_kinase_dom"/>
</dbReference>
<evidence type="ECO:0000256" key="12">
    <source>
        <dbReference type="PROSITE-ProRule" id="PRU10141"/>
    </source>
</evidence>
<proteinExistence type="predicted"/>
<evidence type="ECO:0000256" key="7">
    <source>
        <dbReference type="ARBA" id="ARBA00022777"/>
    </source>
</evidence>
<accession>A0AAV1CPS3</accession>
<evidence type="ECO:0000256" key="14">
    <source>
        <dbReference type="SAM" id="Phobius"/>
    </source>
</evidence>
<evidence type="ECO:0000313" key="17">
    <source>
        <dbReference type="Proteomes" id="UP001161247"/>
    </source>
</evidence>
<feature type="transmembrane region" description="Helical" evidence="14">
    <location>
        <begin position="6"/>
        <end position="24"/>
    </location>
</feature>
<name>A0AAV1CPS3_OLDCO</name>
<dbReference type="GO" id="GO:0004674">
    <property type="term" value="F:protein serine/threonine kinase activity"/>
    <property type="evidence" value="ECO:0007669"/>
    <property type="project" value="UniProtKB-KW"/>
</dbReference>
<keyword evidence="5" id="KW-0732">Signal</keyword>
<dbReference type="GO" id="GO:0005524">
    <property type="term" value="F:ATP binding"/>
    <property type="evidence" value="ECO:0007669"/>
    <property type="project" value="UniProtKB-UniRule"/>
</dbReference>
<evidence type="ECO:0000256" key="13">
    <source>
        <dbReference type="SAM" id="MobiDB-lite"/>
    </source>
</evidence>
<sequence length="706" mass="79184">MFPLHLLAFFSSILLVYVLVSWFVNFNLKGTSCYSDPTMEKYSCKGSQHNCGDSTQDLQFPFIFDGDDRSSVCTRPHLNFSCLHNRTVLYRSSKEYFYVDVDSFNRKNQTVRVIDPGLQKGNCSATPLYPISYRFQSSDFMGPNDINYLYISLGLYLSNKTSILVFVSCKNPVNSSMFHRLVDTASCSASAGHFATKRSDSQQMSTHDYVAVGRNLLASDIPESCTVNKIAAALIDDESLLGRTGDDVQFQHIHNLLSDGFLLQWTWFSTGSQLKKPLWCHLISILAGIHDIVTSIQQTSSHIGGLGAKGLLTLVLVCTARNAVGILLLMAFLIYKWRRRHLSMYDSVEEFLRTNNGLMPIRYSYREIKSMTHNFKEKLGEGGYGLVYKGKLRGGGFVAVKMLNKSKANGQEFINEVATIGRIHHVNVVRLVGFCVTSSTRALVYDYMPNGSLDKFLFSSSATDANAANSLVISWTKAYEIAMGVARGIEYLHQGCKMQILHFDIKPHNILLDENFVPKVSDFGLAKLYPSQDGFIATLTAIRGTIGYIAPELIYKNIGRVSYKADVYSFGMLLMDMAGRWKNFTVNPDADRSSQMYFTSWIHDRFDQNKGYEAILGDDFEGVSEEEKGIAKKLVLIGLWCIQMTPTERPSMREVIEMLEGHLEELKLPPKPLLYPPESQGELQSSPSSSEASTEPLCRSATFDIE</sequence>
<dbReference type="SMART" id="SM00220">
    <property type="entry name" value="S_TKc"/>
    <property type="match status" value="1"/>
</dbReference>
<dbReference type="InterPro" id="IPR011009">
    <property type="entry name" value="Kinase-like_dom_sf"/>
</dbReference>
<dbReference type="InterPro" id="IPR045874">
    <property type="entry name" value="LRK10/LRL21-25-like"/>
</dbReference>
<keyword evidence="9 14" id="KW-1133">Transmembrane helix</keyword>
<evidence type="ECO:0000259" key="15">
    <source>
        <dbReference type="PROSITE" id="PS50011"/>
    </source>
</evidence>
<evidence type="ECO:0000313" key="16">
    <source>
        <dbReference type="EMBL" id="CAI9097371.1"/>
    </source>
</evidence>
<keyword evidence="7" id="KW-0418">Kinase</keyword>
<keyword evidence="10 14" id="KW-0472">Membrane</keyword>
<dbReference type="Proteomes" id="UP001161247">
    <property type="component" value="Chromosome 3"/>
</dbReference>
<dbReference type="EMBL" id="OX459120">
    <property type="protein sequence ID" value="CAI9097371.1"/>
    <property type="molecule type" value="Genomic_DNA"/>
</dbReference>
<keyword evidence="8 12" id="KW-0067">ATP-binding</keyword>
<dbReference type="GO" id="GO:0016020">
    <property type="term" value="C:membrane"/>
    <property type="evidence" value="ECO:0007669"/>
    <property type="project" value="UniProtKB-SubCell"/>
</dbReference>
<comment type="subcellular location">
    <subcellularLocation>
        <location evidence="1">Membrane</location>
        <topology evidence="1">Single-pass type I membrane protein</topology>
    </subcellularLocation>
</comment>
<dbReference type="PROSITE" id="PS50011">
    <property type="entry name" value="PROTEIN_KINASE_DOM"/>
    <property type="match status" value="1"/>
</dbReference>
<dbReference type="AlphaFoldDB" id="A0AAV1CPS3"/>
<dbReference type="PROSITE" id="PS00107">
    <property type="entry name" value="PROTEIN_KINASE_ATP"/>
    <property type="match status" value="1"/>
</dbReference>
<dbReference type="PANTHER" id="PTHR27009">
    <property type="entry name" value="RUST RESISTANCE KINASE LR10-RELATED"/>
    <property type="match status" value="1"/>
</dbReference>
<organism evidence="16 17">
    <name type="scientific">Oldenlandia corymbosa var. corymbosa</name>
    <dbReference type="NCBI Taxonomy" id="529605"/>
    <lineage>
        <taxon>Eukaryota</taxon>
        <taxon>Viridiplantae</taxon>
        <taxon>Streptophyta</taxon>
        <taxon>Embryophyta</taxon>
        <taxon>Tracheophyta</taxon>
        <taxon>Spermatophyta</taxon>
        <taxon>Magnoliopsida</taxon>
        <taxon>eudicotyledons</taxon>
        <taxon>Gunneridae</taxon>
        <taxon>Pentapetalae</taxon>
        <taxon>asterids</taxon>
        <taxon>lamiids</taxon>
        <taxon>Gentianales</taxon>
        <taxon>Rubiaceae</taxon>
        <taxon>Rubioideae</taxon>
        <taxon>Spermacoceae</taxon>
        <taxon>Hedyotis-Oldenlandia complex</taxon>
        <taxon>Oldenlandia</taxon>
    </lineage>
</organism>
<evidence type="ECO:0000256" key="5">
    <source>
        <dbReference type="ARBA" id="ARBA00022729"/>
    </source>
</evidence>
<feature type="compositionally biased region" description="Low complexity" evidence="13">
    <location>
        <begin position="676"/>
        <end position="696"/>
    </location>
</feature>
<dbReference type="PROSITE" id="PS00108">
    <property type="entry name" value="PROTEIN_KINASE_ST"/>
    <property type="match status" value="1"/>
</dbReference>
<keyword evidence="2" id="KW-0723">Serine/threonine-protein kinase</keyword>
<keyword evidence="17" id="KW-1185">Reference proteome</keyword>
<reference evidence="16" key="1">
    <citation type="submission" date="2023-03" db="EMBL/GenBank/DDBJ databases">
        <authorList>
            <person name="Julca I."/>
        </authorList>
    </citation>
    <scope>NUCLEOTIDE SEQUENCE</scope>
</reference>
<dbReference type="Gene3D" id="3.30.200.20">
    <property type="entry name" value="Phosphorylase Kinase, domain 1"/>
    <property type="match status" value="1"/>
</dbReference>
<evidence type="ECO:0000256" key="10">
    <source>
        <dbReference type="ARBA" id="ARBA00023136"/>
    </source>
</evidence>
<keyword evidence="6 12" id="KW-0547">Nucleotide-binding</keyword>
<keyword evidence="4 14" id="KW-0812">Transmembrane</keyword>
<feature type="domain" description="Protein kinase" evidence="15">
    <location>
        <begin position="373"/>
        <end position="674"/>
    </location>
</feature>
<evidence type="ECO:0000256" key="9">
    <source>
        <dbReference type="ARBA" id="ARBA00022989"/>
    </source>
</evidence>
<evidence type="ECO:0000256" key="4">
    <source>
        <dbReference type="ARBA" id="ARBA00022692"/>
    </source>
</evidence>
<keyword evidence="3" id="KW-0808">Transferase</keyword>
<evidence type="ECO:0000256" key="11">
    <source>
        <dbReference type="ARBA" id="ARBA00023180"/>
    </source>
</evidence>
<dbReference type="Pfam" id="PF00069">
    <property type="entry name" value="Pkinase"/>
    <property type="match status" value="1"/>
</dbReference>
<evidence type="ECO:0000256" key="2">
    <source>
        <dbReference type="ARBA" id="ARBA00022527"/>
    </source>
</evidence>
<dbReference type="SUPFAM" id="SSF56112">
    <property type="entry name" value="Protein kinase-like (PK-like)"/>
    <property type="match status" value="1"/>
</dbReference>
<evidence type="ECO:0000256" key="3">
    <source>
        <dbReference type="ARBA" id="ARBA00022679"/>
    </source>
</evidence>
<dbReference type="FunFam" id="1.10.510.10:FF:000590">
    <property type="entry name" value="PR5-like receptor kinase"/>
    <property type="match status" value="1"/>
</dbReference>
<dbReference type="InterPro" id="IPR017441">
    <property type="entry name" value="Protein_kinase_ATP_BS"/>
</dbReference>
<dbReference type="Gene3D" id="1.10.510.10">
    <property type="entry name" value="Transferase(Phosphotransferase) domain 1"/>
    <property type="match status" value="1"/>
</dbReference>
<evidence type="ECO:0000256" key="8">
    <source>
        <dbReference type="ARBA" id="ARBA00022840"/>
    </source>
</evidence>
<gene>
    <name evidence="16" type="ORF">OLC1_LOCUS7871</name>
</gene>
<feature type="transmembrane region" description="Helical" evidence="14">
    <location>
        <begin position="310"/>
        <end position="335"/>
    </location>
</feature>